<evidence type="ECO:0000313" key="2">
    <source>
        <dbReference type="EMBL" id="KAF8913912.1"/>
    </source>
</evidence>
<dbReference type="AlphaFoldDB" id="A0A9P5P1D1"/>
<evidence type="ECO:0008006" key="4">
    <source>
        <dbReference type="Google" id="ProtNLM"/>
    </source>
</evidence>
<keyword evidence="3" id="KW-1185">Reference proteome</keyword>
<reference evidence="2" key="1">
    <citation type="submission" date="2020-11" db="EMBL/GenBank/DDBJ databases">
        <authorList>
            <consortium name="DOE Joint Genome Institute"/>
            <person name="Ahrendt S."/>
            <person name="Riley R."/>
            <person name="Andreopoulos W."/>
            <person name="LaButti K."/>
            <person name="Pangilinan J."/>
            <person name="Ruiz-duenas F.J."/>
            <person name="Barrasa J.M."/>
            <person name="Sanchez-Garcia M."/>
            <person name="Camarero S."/>
            <person name="Miyauchi S."/>
            <person name="Serrano A."/>
            <person name="Linde D."/>
            <person name="Babiker R."/>
            <person name="Drula E."/>
            <person name="Ayuso-Fernandez I."/>
            <person name="Pacheco R."/>
            <person name="Padilla G."/>
            <person name="Ferreira P."/>
            <person name="Barriuso J."/>
            <person name="Kellner H."/>
            <person name="Castanera R."/>
            <person name="Alfaro M."/>
            <person name="Ramirez L."/>
            <person name="Pisabarro A.G."/>
            <person name="Kuo A."/>
            <person name="Tritt A."/>
            <person name="Lipzen A."/>
            <person name="He G."/>
            <person name="Yan M."/>
            <person name="Ng V."/>
            <person name="Cullen D."/>
            <person name="Martin F."/>
            <person name="Rosso M.-N."/>
            <person name="Henrissat B."/>
            <person name="Hibbett D."/>
            <person name="Martinez A.T."/>
            <person name="Grigoriev I.V."/>
        </authorList>
    </citation>
    <scope>NUCLEOTIDE SEQUENCE</scope>
    <source>
        <strain evidence="2">AH 44721</strain>
    </source>
</reference>
<comment type="caution">
    <text evidence="2">The sequence shown here is derived from an EMBL/GenBank/DDBJ whole genome shotgun (WGS) entry which is preliminary data.</text>
</comment>
<accession>A0A9P5P1D1</accession>
<feature type="transmembrane region" description="Helical" evidence="1">
    <location>
        <begin position="12"/>
        <end position="37"/>
    </location>
</feature>
<evidence type="ECO:0000313" key="3">
    <source>
        <dbReference type="Proteomes" id="UP000724874"/>
    </source>
</evidence>
<gene>
    <name evidence="2" type="ORF">CPB84DRAFT_1757895</name>
</gene>
<keyword evidence="1" id="KW-1133">Transmembrane helix</keyword>
<organism evidence="2 3">
    <name type="scientific">Gymnopilus junonius</name>
    <name type="common">Spectacular rustgill mushroom</name>
    <name type="synonym">Gymnopilus spectabilis subsp. junonius</name>
    <dbReference type="NCBI Taxonomy" id="109634"/>
    <lineage>
        <taxon>Eukaryota</taxon>
        <taxon>Fungi</taxon>
        <taxon>Dikarya</taxon>
        <taxon>Basidiomycota</taxon>
        <taxon>Agaricomycotina</taxon>
        <taxon>Agaricomycetes</taxon>
        <taxon>Agaricomycetidae</taxon>
        <taxon>Agaricales</taxon>
        <taxon>Agaricineae</taxon>
        <taxon>Hymenogastraceae</taxon>
        <taxon>Gymnopilus</taxon>
    </lineage>
</organism>
<keyword evidence="1" id="KW-0472">Membrane</keyword>
<sequence>MTVRFGNHRIGFYIFVFLLSGVVLGLAANFASIFLPGHNNRDFTTFALVVPSLTIFTFLLTLQWATPQIEAVVLSILGILWLAMGAWATDIISPQQCDVLGGQKIPAKNGSQTNSQAFCYEMKVIQAFSWTLFCVFVIAFAILLQLVTLAQQFGRYLIWTEPIRELPWFGEMPGYYNTSNRMPNANTYYPPPSAGGYGYPYQGGMPMPQPGNSIIIQPNPNGGPPTITQMPLSTMPV</sequence>
<evidence type="ECO:0000256" key="1">
    <source>
        <dbReference type="SAM" id="Phobius"/>
    </source>
</evidence>
<name>A0A9P5P1D1_GYMJU</name>
<proteinExistence type="predicted"/>
<dbReference type="EMBL" id="JADNYJ010000001">
    <property type="protein sequence ID" value="KAF8913912.1"/>
    <property type="molecule type" value="Genomic_DNA"/>
</dbReference>
<dbReference type="Proteomes" id="UP000724874">
    <property type="component" value="Unassembled WGS sequence"/>
</dbReference>
<dbReference type="OrthoDB" id="3264219at2759"/>
<feature type="transmembrane region" description="Helical" evidence="1">
    <location>
        <begin position="69"/>
        <end position="88"/>
    </location>
</feature>
<keyword evidence="1" id="KW-0812">Transmembrane</keyword>
<feature type="transmembrane region" description="Helical" evidence="1">
    <location>
        <begin position="127"/>
        <end position="147"/>
    </location>
</feature>
<feature type="transmembrane region" description="Helical" evidence="1">
    <location>
        <begin position="43"/>
        <end position="62"/>
    </location>
</feature>
<protein>
    <recommendedName>
        <fullName evidence="4">MARVEL domain-containing protein</fullName>
    </recommendedName>
</protein>